<comment type="caution">
    <text evidence="1">The sequence shown here is derived from an EMBL/GenBank/DDBJ whole genome shotgun (WGS) entry which is preliminary data.</text>
</comment>
<name>A0A397UH77_9GLOM</name>
<dbReference type="OrthoDB" id="5987763at2759"/>
<sequence>MIFLSYERGRVNMFAQFPQPILTFPRFHGDKGTATNCSLFGDIVQRLFGGKVNSSVQRLISETGAVLDATNGIGQVWEVANDDSKETLETENVKTYYFPVNEYEEWMKTLEKMGLSYYRHDHQTKYNWIEKMTSAYLDNNEICSLEKWQDKLINKDGHRRRFTRNCLGRPLETTEDEHLSEATNKWKEMGVEKINKFAGYFDRWWKLKYEMWMIYTRGISRDTMDTNNLNELFHRKLKCTYMRG</sequence>
<evidence type="ECO:0000313" key="1">
    <source>
        <dbReference type="EMBL" id="RIB09652.1"/>
    </source>
</evidence>
<dbReference type="Proteomes" id="UP000266673">
    <property type="component" value="Unassembled WGS sequence"/>
</dbReference>
<organism evidence="1 2">
    <name type="scientific">Gigaspora rosea</name>
    <dbReference type="NCBI Taxonomy" id="44941"/>
    <lineage>
        <taxon>Eukaryota</taxon>
        <taxon>Fungi</taxon>
        <taxon>Fungi incertae sedis</taxon>
        <taxon>Mucoromycota</taxon>
        <taxon>Glomeromycotina</taxon>
        <taxon>Glomeromycetes</taxon>
        <taxon>Diversisporales</taxon>
        <taxon>Gigasporaceae</taxon>
        <taxon>Gigaspora</taxon>
    </lineage>
</organism>
<dbReference type="EMBL" id="QKWP01001343">
    <property type="protein sequence ID" value="RIB09652.1"/>
    <property type="molecule type" value="Genomic_DNA"/>
</dbReference>
<reference evidence="1 2" key="1">
    <citation type="submission" date="2018-06" db="EMBL/GenBank/DDBJ databases">
        <title>Comparative genomics reveals the genomic features of Rhizophagus irregularis, R. cerebriforme, R. diaphanum and Gigaspora rosea, and their symbiotic lifestyle signature.</title>
        <authorList>
            <person name="Morin E."/>
            <person name="San Clemente H."/>
            <person name="Chen E.C.H."/>
            <person name="De La Providencia I."/>
            <person name="Hainaut M."/>
            <person name="Kuo A."/>
            <person name="Kohler A."/>
            <person name="Murat C."/>
            <person name="Tang N."/>
            <person name="Roy S."/>
            <person name="Loubradou J."/>
            <person name="Henrissat B."/>
            <person name="Grigoriev I.V."/>
            <person name="Corradi N."/>
            <person name="Roux C."/>
            <person name="Martin F.M."/>
        </authorList>
    </citation>
    <scope>NUCLEOTIDE SEQUENCE [LARGE SCALE GENOMIC DNA]</scope>
    <source>
        <strain evidence="1 2">DAOM 194757</strain>
    </source>
</reference>
<keyword evidence="2" id="KW-1185">Reference proteome</keyword>
<evidence type="ECO:0000313" key="2">
    <source>
        <dbReference type="Proteomes" id="UP000266673"/>
    </source>
</evidence>
<dbReference type="AlphaFoldDB" id="A0A397UH77"/>
<gene>
    <name evidence="1" type="ORF">C2G38_2146450</name>
</gene>
<proteinExistence type="predicted"/>
<protein>
    <submittedName>
        <fullName evidence="1">Uncharacterized protein</fullName>
    </submittedName>
</protein>
<accession>A0A397UH77</accession>